<dbReference type="EMBL" id="RBWV01000009">
    <property type="protein sequence ID" value="RKS79910.1"/>
    <property type="molecule type" value="Genomic_DNA"/>
</dbReference>
<evidence type="ECO:0000313" key="2">
    <source>
        <dbReference type="Proteomes" id="UP000281955"/>
    </source>
</evidence>
<gene>
    <name evidence="1" type="ORF">CLV35_0321</name>
</gene>
<dbReference type="InParanoid" id="A0A420XT13"/>
<comment type="caution">
    <text evidence="1">The sequence shown here is derived from an EMBL/GenBank/DDBJ whole genome shotgun (WGS) entry which is preliminary data.</text>
</comment>
<protein>
    <recommendedName>
        <fullName evidence="3">Ferritin-like domain-containing protein</fullName>
    </recommendedName>
</protein>
<dbReference type="InterPro" id="IPR012348">
    <property type="entry name" value="RNR-like"/>
</dbReference>
<sequence length="391" mass="41793">MPATTDLEHLGLDAGGHLLVDRTLAALAPGDRLTVQGSSPALKVHLAAWCRSQGHGFEDGDPPVVRKGEALTQRWAGAERAGSPAGPPMALADARWGLAARGALVEAGGPPLRLPLVERDHVWADVAPQLYAAAAAAQWDPATAVRWDAGTEAPADVEAAVVQLMTYLVENEQAALVIPARLLTRVHPHFREVVQLLAVQAADEARHVEVFSRRAVLHGDTIGTSGAGGRASLQTLLDEPDFTLAGFLLSVLGEGTFLDLLRFIHTHAPDVVTADVTRLALQDEARHVAFGVAHTTHAARTDPAFLAHLRSAIERRHSALLDTAGLNAEVYDSLVLLAAGSWEPAALARGWQAVQQLQYAMDQGRQRRLQHIGFPADEAAELSALHSRNFM</sequence>
<dbReference type="SUPFAM" id="SSF47240">
    <property type="entry name" value="Ferritin-like"/>
    <property type="match status" value="1"/>
</dbReference>
<accession>A0A420XT13</accession>
<evidence type="ECO:0000313" key="1">
    <source>
        <dbReference type="EMBL" id="RKS79910.1"/>
    </source>
</evidence>
<dbReference type="Gene3D" id="1.10.620.20">
    <property type="entry name" value="Ribonucleotide Reductase, subunit A"/>
    <property type="match status" value="1"/>
</dbReference>
<evidence type="ECO:0008006" key="3">
    <source>
        <dbReference type="Google" id="ProtNLM"/>
    </source>
</evidence>
<dbReference type="RefSeq" id="WP_121191677.1">
    <property type="nucleotide sequence ID" value="NZ_RBWV01000009.1"/>
</dbReference>
<keyword evidence="2" id="KW-1185">Reference proteome</keyword>
<dbReference type="OrthoDB" id="5500270at2"/>
<dbReference type="AlphaFoldDB" id="A0A420XT13"/>
<dbReference type="InterPro" id="IPR009078">
    <property type="entry name" value="Ferritin-like_SF"/>
</dbReference>
<name>A0A420XT13_9ACTN</name>
<organism evidence="1 2">
    <name type="scientific">Motilibacter peucedani</name>
    <dbReference type="NCBI Taxonomy" id="598650"/>
    <lineage>
        <taxon>Bacteria</taxon>
        <taxon>Bacillati</taxon>
        <taxon>Actinomycetota</taxon>
        <taxon>Actinomycetes</taxon>
        <taxon>Motilibacterales</taxon>
        <taxon>Motilibacteraceae</taxon>
        <taxon>Motilibacter</taxon>
    </lineage>
</organism>
<dbReference type="Proteomes" id="UP000281955">
    <property type="component" value="Unassembled WGS sequence"/>
</dbReference>
<dbReference type="CDD" id="cd00657">
    <property type="entry name" value="Ferritin_like"/>
    <property type="match status" value="1"/>
</dbReference>
<reference evidence="1 2" key="1">
    <citation type="submission" date="2018-10" db="EMBL/GenBank/DDBJ databases">
        <title>Genomic Encyclopedia of Archaeal and Bacterial Type Strains, Phase II (KMG-II): from individual species to whole genera.</title>
        <authorList>
            <person name="Goeker M."/>
        </authorList>
    </citation>
    <scope>NUCLEOTIDE SEQUENCE [LARGE SCALE GENOMIC DNA]</scope>
    <source>
        <strain evidence="1 2">RP-AC37</strain>
    </source>
</reference>
<dbReference type="GO" id="GO:0016491">
    <property type="term" value="F:oxidoreductase activity"/>
    <property type="evidence" value="ECO:0007669"/>
    <property type="project" value="InterPro"/>
</dbReference>
<proteinExistence type="predicted"/>